<name>A0A0E9T381_ANGAN</name>
<reference evidence="1" key="1">
    <citation type="submission" date="2014-11" db="EMBL/GenBank/DDBJ databases">
        <authorList>
            <person name="Amaro Gonzalez C."/>
        </authorList>
    </citation>
    <scope>NUCLEOTIDE SEQUENCE</scope>
</reference>
<accession>A0A0E9T381</accession>
<organism evidence="1">
    <name type="scientific">Anguilla anguilla</name>
    <name type="common">European freshwater eel</name>
    <name type="synonym">Muraena anguilla</name>
    <dbReference type="NCBI Taxonomy" id="7936"/>
    <lineage>
        <taxon>Eukaryota</taxon>
        <taxon>Metazoa</taxon>
        <taxon>Chordata</taxon>
        <taxon>Craniata</taxon>
        <taxon>Vertebrata</taxon>
        <taxon>Euteleostomi</taxon>
        <taxon>Actinopterygii</taxon>
        <taxon>Neopterygii</taxon>
        <taxon>Teleostei</taxon>
        <taxon>Anguilliformes</taxon>
        <taxon>Anguillidae</taxon>
        <taxon>Anguilla</taxon>
    </lineage>
</organism>
<protein>
    <submittedName>
        <fullName evidence="1">Uncharacterized protein</fullName>
    </submittedName>
</protein>
<evidence type="ECO:0000313" key="1">
    <source>
        <dbReference type="EMBL" id="JAH48074.1"/>
    </source>
</evidence>
<sequence>MAFYGVVGGKCEMFSRAVLPTIYGK</sequence>
<dbReference type="AlphaFoldDB" id="A0A0E9T381"/>
<dbReference type="EMBL" id="GBXM01060503">
    <property type="protein sequence ID" value="JAH48074.1"/>
    <property type="molecule type" value="Transcribed_RNA"/>
</dbReference>
<proteinExistence type="predicted"/>
<reference evidence="1" key="2">
    <citation type="journal article" date="2015" name="Fish Shellfish Immunol.">
        <title>Early steps in the European eel (Anguilla anguilla)-Vibrio vulnificus interaction in the gills: Role of the RtxA13 toxin.</title>
        <authorList>
            <person name="Callol A."/>
            <person name="Pajuelo D."/>
            <person name="Ebbesson L."/>
            <person name="Teles M."/>
            <person name="MacKenzie S."/>
            <person name="Amaro C."/>
        </authorList>
    </citation>
    <scope>NUCLEOTIDE SEQUENCE</scope>
</reference>